<organism evidence="12 13">
    <name type="scientific">Cyclotella cryptica</name>
    <dbReference type="NCBI Taxonomy" id="29204"/>
    <lineage>
        <taxon>Eukaryota</taxon>
        <taxon>Sar</taxon>
        <taxon>Stramenopiles</taxon>
        <taxon>Ochrophyta</taxon>
        <taxon>Bacillariophyta</taxon>
        <taxon>Coscinodiscophyceae</taxon>
        <taxon>Thalassiosirophycidae</taxon>
        <taxon>Stephanodiscales</taxon>
        <taxon>Stephanodiscaceae</taxon>
        <taxon>Cyclotella</taxon>
    </lineage>
</organism>
<dbReference type="InterPro" id="IPR011009">
    <property type="entry name" value="Kinase-like_dom_sf"/>
</dbReference>
<keyword evidence="3" id="KW-0808">Transferase</keyword>
<dbReference type="InterPro" id="IPR011992">
    <property type="entry name" value="EF-hand-dom_pair"/>
</dbReference>
<dbReference type="Gene3D" id="3.30.200.20">
    <property type="entry name" value="Phosphorylase Kinase, domain 1"/>
    <property type="match status" value="1"/>
</dbReference>
<comment type="similarity">
    <text evidence="7">Belongs to the protein kinase superfamily. Ser/Thr protein kinase family. CDPK subfamily.</text>
</comment>
<keyword evidence="4 8" id="KW-0547">Nucleotide-binding</keyword>
<keyword evidence="13" id="KW-1185">Reference proteome</keyword>
<evidence type="ECO:0000256" key="9">
    <source>
        <dbReference type="SAM" id="MobiDB-lite"/>
    </source>
</evidence>
<dbReference type="PROSITE" id="PS50011">
    <property type="entry name" value="PROTEIN_KINASE_DOM"/>
    <property type="match status" value="1"/>
</dbReference>
<protein>
    <recommendedName>
        <fullName evidence="14">Calmodulin</fullName>
    </recommendedName>
</protein>
<feature type="binding site" evidence="8">
    <location>
        <position position="184"/>
    </location>
    <ligand>
        <name>ATP</name>
        <dbReference type="ChEBI" id="CHEBI:30616"/>
    </ligand>
</feature>
<comment type="cofactor">
    <cofactor evidence="1">
        <name>Mg(2+)</name>
        <dbReference type="ChEBI" id="CHEBI:18420"/>
    </cofactor>
</comment>
<evidence type="ECO:0000256" key="1">
    <source>
        <dbReference type="ARBA" id="ARBA00001946"/>
    </source>
</evidence>
<feature type="compositionally biased region" description="Polar residues" evidence="9">
    <location>
        <begin position="36"/>
        <end position="52"/>
    </location>
</feature>
<dbReference type="GO" id="GO:0004674">
    <property type="term" value="F:protein serine/threonine kinase activity"/>
    <property type="evidence" value="ECO:0007669"/>
    <property type="project" value="UniProtKB-KW"/>
</dbReference>
<evidence type="ECO:0000259" key="10">
    <source>
        <dbReference type="PROSITE" id="PS50011"/>
    </source>
</evidence>
<feature type="region of interest" description="Disordered" evidence="9">
    <location>
        <begin position="1"/>
        <end position="75"/>
    </location>
</feature>
<dbReference type="Pfam" id="PF00069">
    <property type="entry name" value="Pkinase"/>
    <property type="match status" value="1"/>
</dbReference>
<dbReference type="PANTHER" id="PTHR24349">
    <property type="entry name" value="SERINE/THREONINE-PROTEIN KINASE"/>
    <property type="match status" value="1"/>
</dbReference>
<dbReference type="PROSITE" id="PS50222">
    <property type="entry name" value="EF_HAND_2"/>
    <property type="match status" value="1"/>
</dbReference>
<dbReference type="GO" id="GO:0005524">
    <property type="term" value="F:ATP binding"/>
    <property type="evidence" value="ECO:0007669"/>
    <property type="project" value="UniProtKB-UniRule"/>
</dbReference>
<evidence type="ECO:0000259" key="11">
    <source>
        <dbReference type="PROSITE" id="PS50222"/>
    </source>
</evidence>
<dbReference type="PROSITE" id="PS00107">
    <property type="entry name" value="PROTEIN_KINASE_ATP"/>
    <property type="match status" value="1"/>
</dbReference>
<dbReference type="PROSITE" id="PS00108">
    <property type="entry name" value="PROTEIN_KINASE_ST"/>
    <property type="match status" value="1"/>
</dbReference>
<sequence length="710" mass="79839">MGACQSRQLVAVPNDVRGSNGGKAEDLKVPAENENTDQAPSDPTHDTCLTSHDSSECCAETTSANEASPSSAKSFPILEESKIRIDSEADRQDAGVSLHSISPEDLSNSEGSTHVKKTSDMLLDYFRGDGASENRTMVYIENPLGVSIEDVYDGVHDGKVLGVGVTGEVRLITHKETGIQRALKRLDLGHLKNSHDLDVLLDEVKIMCALDHPNIICLEEVYEGDSELYLTQELCTGGDLFDRLERQSNFCYNEAQCAKLVQQIISAVSYLHSKNIIHRDLKLENFLFQDESNDSELKMIDFGLSKHFHVGELQHERVGTPYTVSPEVIISKEGYDEKVDVWAIGVITYLLLSGETPFGGACGEDLVEVRNKILACQLSFDDSVWDRVSDLAIDFIKSVLVLDPHKRPSVDDLRKHPWLILMKRSSSLSDDEVSLDPKVVSGLVSFKDMSNTTKFLCEVLSFTLQPGQISGLREEFEKMDSSGMGEINLAGFKTALLSRSDEFPLSEVQVEDIFNGLKLRKRDISIRWHEFIAACLSQCQVDERNIRLAFDRLDSQHKGYVTLNDLKSIMDFYGTDRADLQKFWLNDVIDYKSEKEHMTYDDFYRLLKLDRHFNGPNQIARNTIPSRCDDSHNIIRRHSELDLEKIPVVVSNVKAYRAMHSTILDASRFVCDAHPEIRDARRKRPGLLLCRSAQEAHLSLACKSLESTMR</sequence>
<evidence type="ECO:0000313" key="12">
    <source>
        <dbReference type="EMBL" id="KAL3791803.1"/>
    </source>
</evidence>
<dbReference type="InterPro" id="IPR002048">
    <property type="entry name" value="EF_hand_dom"/>
</dbReference>
<dbReference type="Gene3D" id="1.10.238.10">
    <property type="entry name" value="EF-hand"/>
    <property type="match status" value="1"/>
</dbReference>
<evidence type="ECO:0000256" key="6">
    <source>
        <dbReference type="ARBA" id="ARBA00022840"/>
    </source>
</evidence>
<reference evidence="12 13" key="1">
    <citation type="journal article" date="2020" name="G3 (Bethesda)">
        <title>Improved Reference Genome for Cyclotella cryptica CCMP332, a Model for Cell Wall Morphogenesis, Salinity Adaptation, and Lipid Production in Diatoms (Bacillariophyta).</title>
        <authorList>
            <person name="Roberts W.R."/>
            <person name="Downey K.M."/>
            <person name="Ruck E.C."/>
            <person name="Traller J.C."/>
            <person name="Alverson A.J."/>
        </authorList>
    </citation>
    <scope>NUCLEOTIDE SEQUENCE [LARGE SCALE GENOMIC DNA]</scope>
    <source>
        <strain evidence="12 13">CCMP332</strain>
    </source>
</reference>
<name>A0ABD3PUU9_9STRA</name>
<dbReference type="SMART" id="SM00220">
    <property type="entry name" value="S_TKc"/>
    <property type="match status" value="1"/>
</dbReference>
<dbReference type="InterPro" id="IPR000719">
    <property type="entry name" value="Prot_kinase_dom"/>
</dbReference>
<dbReference type="InterPro" id="IPR050205">
    <property type="entry name" value="CDPK_Ser/Thr_kinases"/>
</dbReference>
<evidence type="ECO:0000256" key="8">
    <source>
        <dbReference type="PROSITE-ProRule" id="PRU10141"/>
    </source>
</evidence>
<dbReference type="SUPFAM" id="SSF47473">
    <property type="entry name" value="EF-hand"/>
    <property type="match status" value="1"/>
</dbReference>
<feature type="compositionally biased region" description="Polar residues" evidence="9">
    <location>
        <begin position="60"/>
        <end position="73"/>
    </location>
</feature>
<evidence type="ECO:0000256" key="5">
    <source>
        <dbReference type="ARBA" id="ARBA00022777"/>
    </source>
</evidence>
<dbReference type="FunFam" id="1.10.238.10:FF:000788">
    <property type="entry name" value="Predicted protein"/>
    <property type="match status" value="1"/>
</dbReference>
<dbReference type="EMBL" id="JABMIG020000109">
    <property type="protein sequence ID" value="KAL3791803.1"/>
    <property type="molecule type" value="Genomic_DNA"/>
</dbReference>
<dbReference type="InterPro" id="IPR017441">
    <property type="entry name" value="Protein_kinase_ATP_BS"/>
</dbReference>
<evidence type="ECO:0000313" key="13">
    <source>
        <dbReference type="Proteomes" id="UP001516023"/>
    </source>
</evidence>
<dbReference type="Proteomes" id="UP001516023">
    <property type="component" value="Unassembled WGS sequence"/>
</dbReference>
<proteinExistence type="inferred from homology"/>
<dbReference type="SUPFAM" id="SSF56112">
    <property type="entry name" value="Protein kinase-like (PK-like)"/>
    <property type="match status" value="1"/>
</dbReference>
<evidence type="ECO:0000256" key="2">
    <source>
        <dbReference type="ARBA" id="ARBA00022527"/>
    </source>
</evidence>
<evidence type="ECO:0000256" key="3">
    <source>
        <dbReference type="ARBA" id="ARBA00022679"/>
    </source>
</evidence>
<keyword evidence="6 8" id="KW-0067">ATP-binding</keyword>
<dbReference type="CDD" id="cd05117">
    <property type="entry name" value="STKc_CAMK"/>
    <property type="match status" value="1"/>
</dbReference>
<keyword evidence="5" id="KW-0418">Kinase</keyword>
<gene>
    <name evidence="12" type="ORF">HJC23_002434</name>
</gene>
<feature type="domain" description="EF-hand" evidence="11">
    <location>
        <begin position="541"/>
        <end position="576"/>
    </location>
</feature>
<dbReference type="Gene3D" id="1.10.510.10">
    <property type="entry name" value="Transferase(Phosphotransferase) domain 1"/>
    <property type="match status" value="1"/>
</dbReference>
<comment type="caution">
    <text evidence="12">The sequence shown here is derived from an EMBL/GenBank/DDBJ whole genome shotgun (WGS) entry which is preliminary data.</text>
</comment>
<dbReference type="FunFam" id="1.10.510.10:FF:000571">
    <property type="entry name" value="Maternal embryonic leucine zipper kinase"/>
    <property type="match status" value="1"/>
</dbReference>
<accession>A0ABD3PUU9</accession>
<keyword evidence="2" id="KW-0723">Serine/threonine-protein kinase</keyword>
<dbReference type="AlphaFoldDB" id="A0ABD3PUU9"/>
<dbReference type="InterPro" id="IPR008271">
    <property type="entry name" value="Ser/Thr_kinase_AS"/>
</dbReference>
<evidence type="ECO:0000256" key="7">
    <source>
        <dbReference type="ARBA" id="ARBA00024334"/>
    </source>
</evidence>
<evidence type="ECO:0000256" key="4">
    <source>
        <dbReference type="ARBA" id="ARBA00022741"/>
    </source>
</evidence>
<feature type="domain" description="Protein kinase" evidence="10">
    <location>
        <begin position="155"/>
        <end position="419"/>
    </location>
</feature>
<evidence type="ECO:0008006" key="14">
    <source>
        <dbReference type="Google" id="ProtNLM"/>
    </source>
</evidence>